<accession>A0ABU5SK17</accession>
<name>A0ABU5SK17_9BACT</name>
<sequence>MKNIIYYFIFWCIHSLFFTVKTFAQHYDPSPEQLSEFKELTLRRVNDLTNYIKQIGDKSLPERPRLKSIQLAMSLFDTVYYNADGKKITRMPTVQVSRKDGSVENIPIRQYFNNLFKLPHFPKVEISSYDVSYCSDFEKGMDGNYHATAFYYQSFKGYDQKGKVSYESKDRKAIEVTEKPNAKGKFTISFGNISVIETTALSPN</sequence>
<reference evidence="1 2" key="1">
    <citation type="submission" date="2023-12" db="EMBL/GenBank/DDBJ databases">
        <title>Novel species of the genus Arcicella isolated from rivers.</title>
        <authorList>
            <person name="Lu H."/>
        </authorList>
    </citation>
    <scope>NUCLEOTIDE SEQUENCE [LARGE SCALE GENOMIC DNA]</scope>
    <source>
        <strain evidence="1 2">DC25W</strain>
    </source>
</reference>
<organism evidence="1 2">
    <name type="scientific">Arcicella lustrica</name>
    <dbReference type="NCBI Taxonomy" id="2984196"/>
    <lineage>
        <taxon>Bacteria</taxon>
        <taxon>Pseudomonadati</taxon>
        <taxon>Bacteroidota</taxon>
        <taxon>Cytophagia</taxon>
        <taxon>Cytophagales</taxon>
        <taxon>Flectobacillaceae</taxon>
        <taxon>Arcicella</taxon>
    </lineage>
</organism>
<evidence type="ECO:0000313" key="1">
    <source>
        <dbReference type="EMBL" id="MEA5427639.1"/>
    </source>
</evidence>
<protein>
    <submittedName>
        <fullName evidence="1">Uncharacterized protein</fullName>
    </submittedName>
</protein>
<gene>
    <name evidence="1" type="ORF">VB798_13705</name>
</gene>
<comment type="caution">
    <text evidence="1">The sequence shown here is derived from an EMBL/GenBank/DDBJ whole genome shotgun (WGS) entry which is preliminary data.</text>
</comment>
<dbReference type="EMBL" id="JAYGIM010000010">
    <property type="protein sequence ID" value="MEA5427639.1"/>
    <property type="molecule type" value="Genomic_DNA"/>
</dbReference>
<dbReference type="Proteomes" id="UP001302222">
    <property type="component" value="Unassembled WGS sequence"/>
</dbReference>
<evidence type="ECO:0000313" key="2">
    <source>
        <dbReference type="Proteomes" id="UP001302222"/>
    </source>
</evidence>
<dbReference type="RefSeq" id="WP_323259226.1">
    <property type="nucleotide sequence ID" value="NZ_JAYGIM010000010.1"/>
</dbReference>
<keyword evidence="2" id="KW-1185">Reference proteome</keyword>
<proteinExistence type="predicted"/>